<dbReference type="GO" id="GO:0005634">
    <property type="term" value="C:nucleus"/>
    <property type="evidence" value="ECO:0007669"/>
    <property type="project" value="TreeGrafter"/>
</dbReference>
<evidence type="ECO:0000256" key="8">
    <source>
        <dbReference type="ARBA" id="ARBA00022842"/>
    </source>
</evidence>
<feature type="domain" description="Alpha-D-phosphohexomutase alpha/beta/alpha" evidence="13">
    <location>
        <begin position="374"/>
        <end position="473"/>
    </location>
</feature>
<reference evidence="14" key="1">
    <citation type="submission" date="2021-03" db="EMBL/GenBank/DDBJ databases">
        <title>Chromosome level genome of the anhydrobiotic midge Polypedilum vanderplanki.</title>
        <authorList>
            <person name="Yoshida Y."/>
            <person name="Kikawada T."/>
            <person name="Gusev O."/>
        </authorList>
    </citation>
    <scope>NUCLEOTIDE SEQUENCE</scope>
    <source>
        <strain evidence="14">NIAS01</strain>
        <tissue evidence="14">Whole body or cell culture</tissue>
    </source>
</reference>
<dbReference type="PANTHER" id="PTHR45745:SF1">
    <property type="entry name" value="PHOSPHOGLUCOMUTASE 2B-RELATED"/>
    <property type="match status" value="1"/>
</dbReference>
<dbReference type="PANTHER" id="PTHR45745">
    <property type="entry name" value="PHOSPHOMANNOMUTASE 45A"/>
    <property type="match status" value="1"/>
</dbReference>
<organism evidence="14 15">
    <name type="scientific">Polypedilum vanderplanki</name>
    <name type="common">Sleeping chironomid midge</name>
    <dbReference type="NCBI Taxonomy" id="319348"/>
    <lineage>
        <taxon>Eukaryota</taxon>
        <taxon>Metazoa</taxon>
        <taxon>Ecdysozoa</taxon>
        <taxon>Arthropoda</taxon>
        <taxon>Hexapoda</taxon>
        <taxon>Insecta</taxon>
        <taxon>Pterygota</taxon>
        <taxon>Neoptera</taxon>
        <taxon>Endopterygota</taxon>
        <taxon>Diptera</taxon>
        <taxon>Nematocera</taxon>
        <taxon>Chironomoidea</taxon>
        <taxon>Chironomidae</taxon>
        <taxon>Chironominae</taxon>
        <taxon>Polypedilum</taxon>
        <taxon>Polypedilum</taxon>
    </lineage>
</organism>
<dbReference type="InterPro" id="IPR005844">
    <property type="entry name" value="A-D-PHexomutase_a/b/a-I"/>
</dbReference>
<dbReference type="Pfam" id="PF02878">
    <property type="entry name" value="PGM_PMM_I"/>
    <property type="match status" value="1"/>
</dbReference>
<evidence type="ECO:0000256" key="6">
    <source>
        <dbReference type="ARBA" id="ARBA00022553"/>
    </source>
</evidence>
<dbReference type="AlphaFoldDB" id="A0A9J6C5H4"/>
<dbReference type="FunFam" id="3.40.120.10:FF:000035">
    <property type="entry name" value="Pgm3p"/>
    <property type="match status" value="1"/>
</dbReference>
<evidence type="ECO:0000256" key="5">
    <source>
        <dbReference type="ARBA" id="ARBA00022526"/>
    </source>
</evidence>
<feature type="domain" description="Alpha-D-phosphohexomutase alpha/beta/alpha" evidence="12">
    <location>
        <begin position="227"/>
        <end position="332"/>
    </location>
</feature>
<dbReference type="GO" id="GO:0005737">
    <property type="term" value="C:cytoplasm"/>
    <property type="evidence" value="ECO:0007669"/>
    <property type="project" value="UniProtKB-SubCell"/>
</dbReference>
<evidence type="ECO:0000256" key="10">
    <source>
        <dbReference type="ARBA" id="ARBA00023277"/>
    </source>
</evidence>
<keyword evidence="7" id="KW-0479">Metal-binding</keyword>
<evidence type="ECO:0000256" key="4">
    <source>
        <dbReference type="ARBA" id="ARBA00022490"/>
    </source>
</evidence>
<dbReference type="SUPFAM" id="SSF53738">
    <property type="entry name" value="Phosphoglucomutase, first 3 domains"/>
    <property type="match status" value="3"/>
</dbReference>
<gene>
    <name evidence="14" type="ORF">PVAND_006637</name>
</gene>
<proteinExistence type="inferred from homology"/>
<dbReference type="Pfam" id="PF02880">
    <property type="entry name" value="PGM_PMM_III"/>
    <property type="match status" value="1"/>
</dbReference>
<evidence type="ECO:0000259" key="11">
    <source>
        <dbReference type="Pfam" id="PF02878"/>
    </source>
</evidence>
<name>A0A9J6C5H4_POLVA</name>
<dbReference type="InterPro" id="IPR005845">
    <property type="entry name" value="A-D-PHexomutase_a/b/a-II"/>
</dbReference>
<protein>
    <recommendedName>
        <fullName evidence="16">Phosphoglucomutase</fullName>
    </recommendedName>
</protein>
<comment type="caution">
    <text evidence="14">The sequence shown here is derived from an EMBL/GenBank/DDBJ whole genome shotgun (WGS) entry which is preliminary data.</text>
</comment>
<evidence type="ECO:0000313" key="14">
    <source>
        <dbReference type="EMBL" id="KAG5676830.1"/>
    </source>
</evidence>
<accession>A0A9J6C5H4</accession>
<comment type="subcellular location">
    <subcellularLocation>
        <location evidence="2">Cytoplasm</location>
    </subcellularLocation>
</comment>
<dbReference type="EMBL" id="JADBJN010000002">
    <property type="protein sequence ID" value="KAG5676830.1"/>
    <property type="molecule type" value="Genomic_DNA"/>
</dbReference>
<dbReference type="CDD" id="cd05799">
    <property type="entry name" value="PGM2"/>
    <property type="match status" value="1"/>
</dbReference>
<keyword evidence="8" id="KW-0460">Magnesium</keyword>
<dbReference type="SUPFAM" id="SSF55957">
    <property type="entry name" value="Phosphoglucomutase, C-terminal domain"/>
    <property type="match status" value="1"/>
</dbReference>
<evidence type="ECO:0000256" key="1">
    <source>
        <dbReference type="ARBA" id="ARBA00001946"/>
    </source>
</evidence>
<dbReference type="GO" id="GO:0008973">
    <property type="term" value="F:phosphopentomutase activity"/>
    <property type="evidence" value="ECO:0007669"/>
    <property type="project" value="TreeGrafter"/>
</dbReference>
<evidence type="ECO:0008006" key="16">
    <source>
        <dbReference type="Google" id="ProtNLM"/>
    </source>
</evidence>
<keyword evidence="5" id="KW-0313">Glucose metabolism</keyword>
<dbReference type="Proteomes" id="UP001107558">
    <property type="component" value="Chromosome 2"/>
</dbReference>
<dbReference type="InterPro" id="IPR005841">
    <property type="entry name" value="Alpha-D-phosphohexomutase_SF"/>
</dbReference>
<dbReference type="InterPro" id="IPR016055">
    <property type="entry name" value="A-D-PHexomutase_a/b/a-I/II/III"/>
</dbReference>
<keyword evidence="15" id="KW-1185">Reference proteome</keyword>
<dbReference type="Gene3D" id="3.30.310.50">
    <property type="entry name" value="Alpha-D-phosphohexomutase, C-terminal domain"/>
    <property type="match status" value="1"/>
</dbReference>
<dbReference type="InterPro" id="IPR016066">
    <property type="entry name" value="A-D-PHexomutase_CS"/>
</dbReference>
<evidence type="ECO:0000256" key="3">
    <source>
        <dbReference type="ARBA" id="ARBA00010231"/>
    </source>
</evidence>
<keyword evidence="9" id="KW-0413">Isomerase</keyword>
<evidence type="ECO:0000256" key="2">
    <source>
        <dbReference type="ARBA" id="ARBA00004496"/>
    </source>
</evidence>
<dbReference type="Gene3D" id="3.40.120.10">
    <property type="entry name" value="Alpha-D-Glucose-1,6-Bisphosphate, subunit A, domain 3"/>
    <property type="match status" value="3"/>
</dbReference>
<evidence type="ECO:0000256" key="9">
    <source>
        <dbReference type="ARBA" id="ARBA00023235"/>
    </source>
</evidence>
<dbReference type="InterPro" id="IPR036900">
    <property type="entry name" value="A-D-PHexomutase_C_sf"/>
</dbReference>
<feature type="domain" description="Alpha-D-phosphohexomutase alpha/beta/alpha" evidence="11">
    <location>
        <begin position="57"/>
        <end position="197"/>
    </location>
</feature>
<dbReference type="Pfam" id="PF02879">
    <property type="entry name" value="PGM_PMM_II"/>
    <property type="match status" value="1"/>
</dbReference>
<dbReference type="OrthoDB" id="8300170at2759"/>
<dbReference type="PROSITE" id="PS00710">
    <property type="entry name" value="PGM_PMM"/>
    <property type="match status" value="1"/>
</dbReference>
<keyword evidence="6" id="KW-0597">Phosphoprotein</keyword>
<sequence>MSSLEKDIKINSGNVELDEKIQEWIDWDKNEKTLDEIKSLVLLGDYETLKKRLLCRMAFGTAGLRGKMQAGFSFMNDLVIVQTGQGLVTYIKKCFPNKVDQQRGVVISYDGRYNSRRFAELTATIFINENIPVYFYSKLTATPFVPFAVYHKKALCGIMVTASHNPKEDNGYKVYWENSAQIISPHDKNIQNSILKNLNPLPSSWKTEEAMKSSLLHDPYDEMFKLYFDKLQATIPPKFYKINEEAQLKIVYTAMHGVGYPFVQKAYEISNLKPVHAVIEQRDPDPEFPTVKFPNPEEGKSCLVLSMKLADEVGSDLIIANDPDADRLAVAERDSRTKEWKVFNGNEIGSLLGWWSVKCFKEAHPNVDDMKNCYLLASTVSSKMLKSMGKKEGFNFEETLTGFKYMGNRSVEFMEKGNQVLFAFEEAIGFMVSSNVLDKDGVSAAAHLGTMASYMKLKENKTLCETLEYLYKMYGYHYSLNSYFLCYEPEKIIKIFERIRNWKGEKDSYPSSIGNYKIDSIRDLTAGIDTSQPNRKPLLPSSKSSQMITFTFENDTVLTLRTSGTEPKIKYYSEYCAKPDENNWKEIQDKLKDIVDKTVNELLQPTENGLIQKSD</sequence>
<dbReference type="GO" id="GO:0006006">
    <property type="term" value="P:glucose metabolic process"/>
    <property type="evidence" value="ECO:0007669"/>
    <property type="project" value="UniProtKB-KW"/>
</dbReference>
<evidence type="ECO:0000259" key="12">
    <source>
        <dbReference type="Pfam" id="PF02879"/>
    </source>
</evidence>
<evidence type="ECO:0000256" key="7">
    <source>
        <dbReference type="ARBA" id="ARBA00022723"/>
    </source>
</evidence>
<keyword evidence="4" id="KW-0963">Cytoplasm</keyword>
<evidence type="ECO:0000313" key="15">
    <source>
        <dbReference type="Proteomes" id="UP001107558"/>
    </source>
</evidence>
<dbReference type="GO" id="GO:0006166">
    <property type="term" value="P:purine ribonucleoside salvage"/>
    <property type="evidence" value="ECO:0007669"/>
    <property type="project" value="TreeGrafter"/>
</dbReference>
<comment type="similarity">
    <text evidence="3">Belongs to the phosphohexose mutase family.</text>
</comment>
<comment type="cofactor">
    <cofactor evidence="1">
        <name>Mg(2+)</name>
        <dbReference type="ChEBI" id="CHEBI:18420"/>
    </cofactor>
</comment>
<evidence type="ECO:0000259" key="13">
    <source>
        <dbReference type="Pfam" id="PF02880"/>
    </source>
</evidence>
<dbReference type="PRINTS" id="PR00509">
    <property type="entry name" value="PGMPMM"/>
</dbReference>
<dbReference type="GO" id="GO:0000287">
    <property type="term" value="F:magnesium ion binding"/>
    <property type="evidence" value="ECO:0007669"/>
    <property type="project" value="InterPro"/>
</dbReference>
<dbReference type="InterPro" id="IPR005846">
    <property type="entry name" value="A-D-PHexomutase_a/b/a-III"/>
</dbReference>
<keyword evidence="10" id="KW-0119">Carbohydrate metabolism</keyword>